<evidence type="ECO:0000313" key="1">
    <source>
        <dbReference type="EMBL" id="SDO61842.1"/>
    </source>
</evidence>
<dbReference type="PANTHER" id="PTHR45661">
    <property type="entry name" value="SURFACE ANTIGEN"/>
    <property type="match status" value="1"/>
</dbReference>
<organism evidence="1 2">
    <name type="scientific">Prevotella communis</name>
    <dbReference type="NCBI Taxonomy" id="2913614"/>
    <lineage>
        <taxon>Bacteria</taxon>
        <taxon>Pseudomonadati</taxon>
        <taxon>Bacteroidota</taxon>
        <taxon>Bacteroidia</taxon>
        <taxon>Bacteroidales</taxon>
        <taxon>Prevotellaceae</taxon>
        <taxon>Prevotella</taxon>
    </lineage>
</organism>
<sequence length="418" mass="43731">IPSTVTSIGSDAFYSCSDMTSVTLPEGLTAIGGTAFASCSSLTSITIPSTVTSIGDMAFIFCSVMSDVYIYAPSLTTYGADAFNYNATGRKIHVLSDAVDTYKAGWPAYAADFVGDLQPLASGPEVAWDEDKKTGTFTMPGGNVTLEPEYYPQATVADGGVTPAEADARATTDDPLVKVDATKLTGAKKLMYFVSNSGTTAPAYDAEGWTDQLPTAEGLTQQGIVYVWYYPVGTDEGVDGATATYSDGDICLKSITARIADAPTYAVTFAEGTDPNEWKAEPNAGVTKGQTVTVTYTGSKKVIGVKAEKKAPAVTVTWNYDDITGTGKSFTKDGVTITAGNIDFSQKNFMNGGTFTTTLGNFTKIEVSGGNCTASGEGWSGDNTKTWTGNASSVSFSGKIHGNGEGTLKFVFTIEPTN</sequence>
<dbReference type="InterPro" id="IPR032675">
    <property type="entry name" value="LRR_dom_sf"/>
</dbReference>
<evidence type="ECO:0000313" key="2">
    <source>
        <dbReference type="Proteomes" id="UP000199134"/>
    </source>
</evidence>
<name>A0A1H0L1E3_9BACT</name>
<dbReference type="OrthoDB" id="9802197at2"/>
<dbReference type="Proteomes" id="UP000199134">
    <property type="component" value="Unassembled WGS sequence"/>
</dbReference>
<accession>A0A1H0L1E3</accession>
<dbReference type="Gene3D" id="3.80.10.10">
    <property type="entry name" value="Ribonuclease Inhibitor"/>
    <property type="match status" value="1"/>
</dbReference>
<dbReference type="InterPro" id="IPR053139">
    <property type="entry name" value="Surface_bspA-like"/>
</dbReference>
<dbReference type="AlphaFoldDB" id="A0A1H0L1E3"/>
<dbReference type="Pfam" id="PF13306">
    <property type="entry name" value="LRR_5"/>
    <property type="match status" value="1"/>
</dbReference>
<feature type="non-terminal residue" evidence="1">
    <location>
        <position position="1"/>
    </location>
</feature>
<dbReference type="EMBL" id="FNIW01000040">
    <property type="protein sequence ID" value="SDO61842.1"/>
    <property type="molecule type" value="Genomic_DNA"/>
</dbReference>
<reference evidence="2" key="1">
    <citation type="submission" date="2016-10" db="EMBL/GenBank/DDBJ databases">
        <authorList>
            <person name="de Groot N.N."/>
        </authorList>
    </citation>
    <scope>NUCLEOTIDE SEQUENCE [LARGE SCALE GENOMIC DNA]</scope>
    <source>
        <strain evidence="2">BP1-145</strain>
    </source>
</reference>
<protein>
    <submittedName>
        <fullName evidence="1">Leucine rich repeat-containing protein</fullName>
    </submittedName>
</protein>
<proteinExistence type="predicted"/>
<dbReference type="RefSeq" id="WP_143005843.1">
    <property type="nucleotide sequence ID" value="NZ_FNIW01000040.1"/>
</dbReference>
<comment type="caution">
    <text evidence="1">The sequence shown here is derived from an EMBL/GenBank/DDBJ whole genome shotgun (WGS) entry which is preliminary data.</text>
</comment>
<dbReference type="PANTHER" id="PTHR45661:SF3">
    <property type="entry name" value="IG-LIKE DOMAIN-CONTAINING PROTEIN"/>
    <property type="match status" value="1"/>
</dbReference>
<gene>
    <name evidence="1" type="ORF">SAMN04487900_1403</name>
</gene>
<dbReference type="InterPro" id="IPR026906">
    <property type="entry name" value="LRR_5"/>
</dbReference>
<dbReference type="SUPFAM" id="SSF52058">
    <property type="entry name" value="L domain-like"/>
    <property type="match status" value="1"/>
</dbReference>